<dbReference type="Pfam" id="PF07765">
    <property type="entry name" value="KIP1"/>
    <property type="match status" value="1"/>
</dbReference>
<accession>A0A6P3ZQJ9</accession>
<evidence type="ECO:0000313" key="7">
    <source>
        <dbReference type="RefSeq" id="XP_015877631.2"/>
    </source>
</evidence>
<feature type="region of interest" description="Disordered" evidence="4">
    <location>
        <begin position="112"/>
        <end position="173"/>
    </location>
</feature>
<feature type="compositionally biased region" description="Low complexity" evidence="4">
    <location>
        <begin position="131"/>
        <end position="168"/>
    </location>
</feature>
<protein>
    <submittedName>
        <fullName evidence="7">Protein NETWORKED 4A</fullName>
    </submittedName>
</protein>
<dbReference type="Proteomes" id="UP001652623">
    <property type="component" value="Chromosome 8"/>
</dbReference>
<dbReference type="PANTHER" id="PTHR32258">
    <property type="entry name" value="PROTEIN NETWORKED 4A"/>
    <property type="match status" value="1"/>
</dbReference>
<dbReference type="Gene3D" id="1.10.287.1490">
    <property type="match status" value="1"/>
</dbReference>
<dbReference type="GeneID" id="107414048"/>
<feature type="coiled-coil region" evidence="3">
    <location>
        <begin position="176"/>
        <end position="210"/>
    </location>
</feature>
<organism evidence="6 7">
    <name type="scientific">Ziziphus jujuba</name>
    <name type="common">Chinese jujube</name>
    <name type="synonym">Ziziphus sativa</name>
    <dbReference type="NCBI Taxonomy" id="326968"/>
    <lineage>
        <taxon>Eukaryota</taxon>
        <taxon>Viridiplantae</taxon>
        <taxon>Streptophyta</taxon>
        <taxon>Embryophyta</taxon>
        <taxon>Tracheophyta</taxon>
        <taxon>Spermatophyta</taxon>
        <taxon>Magnoliopsida</taxon>
        <taxon>eudicotyledons</taxon>
        <taxon>Gunneridae</taxon>
        <taxon>Pentapetalae</taxon>
        <taxon>rosids</taxon>
        <taxon>fabids</taxon>
        <taxon>Rosales</taxon>
        <taxon>Rhamnaceae</taxon>
        <taxon>Paliureae</taxon>
        <taxon>Ziziphus</taxon>
    </lineage>
</organism>
<dbReference type="PROSITE" id="PS51774">
    <property type="entry name" value="NAB"/>
    <property type="match status" value="1"/>
</dbReference>
<proteinExistence type="inferred from homology"/>
<dbReference type="InterPro" id="IPR051861">
    <property type="entry name" value="NET_actin-binding_domain"/>
</dbReference>
<comment type="similarity">
    <text evidence="2">Belongs to the NET family.</text>
</comment>
<reference evidence="7" key="1">
    <citation type="submission" date="2025-08" db="UniProtKB">
        <authorList>
            <consortium name="RefSeq"/>
        </authorList>
    </citation>
    <scope>IDENTIFICATION</scope>
    <source>
        <tissue evidence="7">Seedling</tissue>
    </source>
</reference>
<evidence type="ECO:0000256" key="1">
    <source>
        <dbReference type="ARBA" id="ARBA00023054"/>
    </source>
</evidence>
<evidence type="ECO:0000259" key="5">
    <source>
        <dbReference type="PROSITE" id="PS51774"/>
    </source>
</evidence>
<feature type="coiled-coil region" evidence="3">
    <location>
        <begin position="313"/>
        <end position="400"/>
    </location>
</feature>
<evidence type="ECO:0000313" key="6">
    <source>
        <dbReference type="Proteomes" id="UP001652623"/>
    </source>
</evidence>
<keyword evidence="1 3" id="KW-0175">Coiled coil</keyword>
<evidence type="ECO:0000256" key="2">
    <source>
        <dbReference type="ARBA" id="ARBA00038006"/>
    </source>
</evidence>
<dbReference type="KEGG" id="zju:107414048"/>
<evidence type="ECO:0000256" key="4">
    <source>
        <dbReference type="SAM" id="MobiDB-lite"/>
    </source>
</evidence>
<name>A0A6P3ZQJ9_ZIZJJ</name>
<dbReference type="InParanoid" id="A0A6P3ZQJ9"/>
<feature type="domain" description="NAB" evidence="5">
    <location>
        <begin position="1"/>
        <end position="81"/>
    </location>
</feature>
<gene>
    <name evidence="7" type="primary">LOC107414048</name>
</gene>
<evidence type="ECO:0000256" key="3">
    <source>
        <dbReference type="SAM" id="Coils"/>
    </source>
</evidence>
<dbReference type="AlphaFoldDB" id="A0A6P3ZQJ9"/>
<dbReference type="RefSeq" id="XP_015877631.2">
    <property type="nucleotide sequence ID" value="XM_016022145.4"/>
</dbReference>
<dbReference type="InterPro" id="IPR011684">
    <property type="entry name" value="NAB"/>
</dbReference>
<keyword evidence="6" id="KW-1185">Reference proteome</keyword>
<dbReference type="PANTHER" id="PTHR32258:SF14">
    <property type="entry name" value="GB|AAF19561.1"/>
    <property type="match status" value="1"/>
</dbReference>
<dbReference type="GO" id="GO:0005774">
    <property type="term" value="C:vacuolar membrane"/>
    <property type="evidence" value="ECO:0007669"/>
    <property type="project" value="TreeGrafter"/>
</dbReference>
<sequence>MPMADMENNISPNSSKWLAENLEEMDHSVKRMLKLIEEDGNSLTKSAPVRQRKPELIANVEEFQQMYRLLAERYDHLTKELFKSIPSLLQVQGLGNSESSYDQDFPLLTPDVKQGLHKSGRHGVGLDRSPSSGGASSALSLKEGNESSSSSSSLSDSESESFNSSVNLGPRVNTDSQVLQQKITELETELRAVKDELRTREADLEQEKIRGVELQMQITKLGTRVSEADNKVVMLLEELEVITESLKASTEDANKLHSLLEVSQEEIALLEVQLDSEKRHVLGLQERIERYAADISDRDHENGELKLALYDAQEQYSREKAQLQSDILSMSNEQAYLNTRLKELELRGKELEDKIVLREAENTEMERLHAAQEMTLQGEINRLKVELAERREHVEVLNKDFDRFKLNYDMLMAEKDGFSAKVNTLMANVSSRDNQIQEMERHIHQLHQRHEELIAGSESAQKLVEELKLRIEELQKEVDRQSVLIMDGAEEKREVIRQLCFSLEHYRSGYQELRQAFVSNKRRVVMAA</sequence>
<feature type="coiled-coil region" evidence="3">
    <location>
        <begin position="457"/>
        <end position="484"/>
    </location>
</feature>
<dbReference type="GO" id="GO:0003779">
    <property type="term" value="F:actin binding"/>
    <property type="evidence" value="ECO:0007669"/>
    <property type="project" value="InterPro"/>
</dbReference>